<keyword evidence="1" id="KW-0472">Membrane</keyword>
<evidence type="ECO:0000256" key="1">
    <source>
        <dbReference type="SAM" id="Phobius"/>
    </source>
</evidence>
<dbReference type="PANTHER" id="PTHR40076">
    <property type="entry name" value="MEMBRANE PROTEIN-RELATED"/>
    <property type="match status" value="1"/>
</dbReference>
<feature type="transmembrane region" description="Helical" evidence="1">
    <location>
        <begin position="47"/>
        <end position="70"/>
    </location>
</feature>
<feature type="transmembrane region" description="Helical" evidence="1">
    <location>
        <begin position="91"/>
        <end position="114"/>
    </location>
</feature>
<evidence type="ECO:0000313" key="3">
    <source>
        <dbReference type="Proteomes" id="UP000321301"/>
    </source>
</evidence>
<feature type="transmembrane region" description="Helical" evidence="1">
    <location>
        <begin position="152"/>
        <end position="178"/>
    </location>
</feature>
<dbReference type="AlphaFoldDB" id="A0A512CHA3"/>
<gene>
    <name evidence="2" type="ORF">CQA01_41380</name>
</gene>
<name>A0A512CHA3_9BACT</name>
<protein>
    <submittedName>
        <fullName evidence="2">Membrane protein</fullName>
    </submittedName>
</protein>
<keyword evidence="1" id="KW-0812">Transmembrane</keyword>
<dbReference type="Proteomes" id="UP000321301">
    <property type="component" value="Unassembled WGS sequence"/>
</dbReference>
<keyword evidence="3" id="KW-1185">Reference proteome</keyword>
<dbReference type="InterPro" id="IPR010380">
    <property type="entry name" value="DUF975"/>
</dbReference>
<evidence type="ECO:0000313" key="2">
    <source>
        <dbReference type="EMBL" id="GEO23604.1"/>
    </source>
</evidence>
<reference evidence="2 3" key="1">
    <citation type="submission" date="2019-07" db="EMBL/GenBank/DDBJ databases">
        <title>Whole genome shotgun sequence of Cyclobacterium qasimii NBRC 106168.</title>
        <authorList>
            <person name="Hosoyama A."/>
            <person name="Uohara A."/>
            <person name="Ohji S."/>
            <person name="Ichikawa N."/>
        </authorList>
    </citation>
    <scope>NUCLEOTIDE SEQUENCE [LARGE SCALE GENOMIC DNA]</scope>
    <source>
        <strain evidence="2 3">NBRC 106168</strain>
    </source>
</reference>
<sequence length="202" mass="22557">MGTENVALMKMARESLKGNWGLAIGTFLVYYIIMGFLQGMAEYYPMIGLGTLIITGPMVLGLSLFSLTIARNQYARLQQIFDGFNNFGTALGAYLLIIIFVLLWMLLLIIPGIIAGLSYAMTFYIIADDPTIGPLDAIDKSKQMMNGYKMKLFLLFLMFFGMALLCILTLGIGFLWLIPFINVTTAKFYEDIKEGAFTLETI</sequence>
<comment type="caution">
    <text evidence="2">The sequence shown here is derived from an EMBL/GenBank/DDBJ whole genome shotgun (WGS) entry which is preliminary data.</text>
</comment>
<dbReference type="Pfam" id="PF06161">
    <property type="entry name" value="DUF975"/>
    <property type="match status" value="1"/>
</dbReference>
<dbReference type="EMBL" id="BJYV01000025">
    <property type="protein sequence ID" value="GEO23604.1"/>
    <property type="molecule type" value="Genomic_DNA"/>
</dbReference>
<organism evidence="2 3">
    <name type="scientific">Cyclobacterium qasimii</name>
    <dbReference type="NCBI Taxonomy" id="1350429"/>
    <lineage>
        <taxon>Bacteria</taxon>
        <taxon>Pseudomonadati</taxon>
        <taxon>Bacteroidota</taxon>
        <taxon>Cytophagia</taxon>
        <taxon>Cytophagales</taxon>
        <taxon>Cyclobacteriaceae</taxon>
        <taxon>Cyclobacterium</taxon>
    </lineage>
</organism>
<dbReference type="PANTHER" id="PTHR40076:SF1">
    <property type="entry name" value="MEMBRANE PROTEIN"/>
    <property type="match status" value="1"/>
</dbReference>
<keyword evidence="1" id="KW-1133">Transmembrane helix</keyword>
<feature type="transmembrane region" description="Helical" evidence="1">
    <location>
        <begin position="20"/>
        <end position="41"/>
    </location>
</feature>
<accession>A0A512CHA3</accession>
<proteinExistence type="predicted"/>
<dbReference type="RefSeq" id="WP_020892887.1">
    <property type="nucleotide sequence ID" value="NZ_BJYV01000025.1"/>
</dbReference>